<reference evidence="6" key="1">
    <citation type="submission" date="2016-10" db="EMBL/GenBank/DDBJ databases">
        <authorList>
            <person name="Varghese N."/>
            <person name="Submissions S."/>
        </authorList>
    </citation>
    <scope>NUCLEOTIDE SEQUENCE [LARGE SCALE GENOMIC DNA]</scope>
    <source>
        <strain evidence="6">CGMCC 1.8946</strain>
    </source>
</reference>
<evidence type="ECO:0000256" key="3">
    <source>
        <dbReference type="SAM" id="Phobius"/>
    </source>
</evidence>
<dbReference type="InterPro" id="IPR003018">
    <property type="entry name" value="GAF"/>
</dbReference>
<dbReference type="Proteomes" id="UP000198601">
    <property type="component" value="Unassembled WGS sequence"/>
</dbReference>
<dbReference type="Pfam" id="PF01590">
    <property type="entry name" value="GAF"/>
    <property type="match status" value="1"/>
</dbReference>
<evidence type="ECO:0000256" key="2">
    <source>
        <dbReference type="SAM" id="Coils"/>
    </source>
</evidence>
<comment type="similarity">
    <text evidence="1">Belongs to the NAD(P)-dependent epimerase/dehydratase family.</text>
</comment>
<dbReference type="STRING" id="624147.SAMN04487970_104617"/>
<sequence length="724" mass="81263">MQVLITGGYGFIGSFVADRFHKEGYGVTIIDNLSTGDKRNIDFKHKAFALSVEDTNCEEIFRSYRFDVVVHLAAQVDVGTSMINPRLDTQSNVLGLSNMLSLAQKYGVPKFIFASSAAVYGALDHIPLQESSPCDPISPYGINKWIGETYCRKWGELYGLETLSFRFSNVYGPRQGSNGEGGVISLFMEGLIEGKDLSVYGDGGQTRDFIYVADVADAIYRSSLSKLTGVYNLSTYTESSVNDLIDTLRGIHGSASAIYKDKRPGDIYRSVLDNAKIMRDLDWAPKYALKEGLRKTYEWFLHQKPRAEKDEAKVEESPSAVSVLFKKAMPYLENALAFALTAWLTLTLEDELYGFIDLRLIYILILGMIYGNRQSILAVLLSVSLYVYQQLHNGREFIAMFYDTEFFFHIAVYLFVGLVVGYSIERKNDALQDKERQIEALGEKYAFLTEVYNETRLVKDELQRQIMNNGDSFGKIYSVTKELESLEPENILTSTVSVVESIMKSQTVTIYMTNKDKSFLRLMAQSHTSGFEAPKSVKVEETSYLRQVLHDKKPFINKELFINAPLLAAPVLRHGEVIAVISVQSMEFEHFTLYYQNLFKVIVDLISSALSRALSYVEATSDQRFIEGTPVLKAEVFSDILDSKKAARAKHGVEFVLLTAGKADAAAEELSYLIARLLRETDYIGQGTSGQLLVLLTNSNLEEAAFVLQRFEKAGISLRVAVED</sequence>
<evidence type="ECO:0000256" key="1">
    <source>
        <dbReference type="ARBA" id="ARBA00007637"/>
    </source>
</evidence>
<feature type="transmembrane region" description="Helical" evidence="3">
    <location>
        <begin position="406"/>
        <end position="424"/>
    </location>
</feature>
<evidence type="ECO:0000259" key="4">
    <source>
        <dbReference type="SMART" id="SM00065"/>
    </source>
</evidence>
<keyword evidence="3" id="KW-0472">Membrane</keyword>
<feature type="domain" description="GAF" evidence="4">
    <location>
        <begin position="487"/>
        <end position="620"/>
    </location>
</feature>
<feature type="coiled-coil region" evidence="2">
    <location>
        <begin position="424"/>
        <end position="451"/>
    </location>
</feature>
<accession>A0A1G4TBV4</accession>
<dbReference type="Gene3D" id="3.40.50.720">
    <property type="entry name" value="NAD(P)-binding Rossmann-like Domain"/>
    <property type="match status" value="1"/>
</dbReference>
<dbReference type="SUPFAM" id="SSF51735">
    <property type="entry name" value="NAD(P)-binding Rossmann-fold domains"/>
    <property type="match status" value="1"/>
</dbReference>
<dbReference type="Gene3D" id="3.90.25.10">
    <property type="entry name" value="UDP-galactose 4-epimerase, domain 1"/>
    <property type="match status" value="1"/>
</dbReference>
<dbReference type="Pfam" id="PF01370">
    <property type="entry name" value="Epimerase"/>
    <property type="match status" value="1"/>
</dbReference>
<dbReference type="InterPro" id="IPR036291">
    <property type="entry name" value="NAD(P)-bd_dom_sf"/>
</dbReference>
<dbReference type="OrthoDB" id="9771073at2"/>
<proteinExistence type="inferred from homology"/>
<evidence type="ECO:0000313" key="6">
    <source>
        <dbReference type="Proteomes" id="UP000198601"/>
    </source>
</evidence>
<feature type="transmembrane region" description="Helical" evidence="3">
    <location>
        <begin position="360"/>
        <end position="386"/>
    </location>
</feature>
<name>A0A1G4TBV4_9BACL</name>
<dbReference type="SUPFAM" id="SSF55781">
    <property type="entry name" value="GAF domain-like"/>
    <property type="match status" value="1"/>
</dbReference>
<dbReference type="RefSeq" id="WP_090675581.1">
    <property type="nucleotide sequence ID" value="NZ_FMTT01000046.1"/>
</dbReference>
<dbReference type="Gene3D" id="3.30.450.40">
    <property type="match status" value="1"/>
</dbReference>
<dbReference type="PANTHER" id="PTHR43000">
    <property type="entry name" value="DTDP-D-GLUCOSE 4,6-DEHYDRATASE-RELATED"/>
    <property type="match status" value="1"/>
</dbReference>
<keyword evidence="6" id="KW-1185">Reference proteome</keyword>
<gene>
    <name evidence="5" type="ORF">SAMN04487970_104617</name>
</gene>
<keyword evidence="2" id="KW-0175">Coiled coil</keyword>
<protein>
    <submittedName>
        <fullName evidence="5">Nucleoside-diphosphate-sugar epimerase</fullName>
    </submittedName>
</protein>
<evidence type="ECO:0000313" key="5">
    <source>
        <dbReference type="EMBL" id="SCW78225.1"/>
    </source>
</evidence>
<dbReference type="InterPro" id="IPR029016">
    <property type="entry name" value="GAF-like_dom_sf"/>
</dbReference>
<organism evidence="5 6">
    <name type="scientific">Paenibacillus tianmuensis</name>
    <dbReference type="NCBI Taxonomy" id="624147"/>
    <lineage>
        <taxon>Bacteria</taxon>
        <taxon>Bacillati</taxon>
        <taxon>Bacillota</taxon>
        <taxon>Bacilli</taxon>
        <taxon>Bacillales</taxon>
        <taxon>Paenibacillaceae</taxon>
        <taxon>Paenibacillus</taxon>
    </lineage>
</organism>
<keyword evidence="3" id="KW-1133">Transmembrane helix</keyword>
<dbReference type="InterPro" id="IPR001509">
    <property type="entry name" value="Epimerase_deHydtase"/>
</dbReference>
<dbReference type="AlphaFoldDB" id="A0A1G4TBV4"/>
<dbReference type="SMART" id="SM00065">
    <property type="entry name" value="GAF"/>
    <property type="match status" value="1"/>
</dbReference>
<keyword evidence="3" id="KW-0812">Transmembrane</keyword>
<dbReference type="EMBL" id="FMTT01000046">
    <property type="protein sequence ID" value="SCW78225.1"/>
    <property type="molecule type" value="Genomic_DNA"/>
</dbReference>